<dbReference type="Proteomes" id="UP000092462">
    <property type="component" value="Unassembled WGS sequence"/>
</dbReference>
<feature type="region of interest" description="Disordered" evidence="1">
    <location>
        <begin position="1"/>
        <end position="85"/>
    </location>
</feature>
<reference evidence="2" key="1">
    <citation type="submission" date="2022-08" db="UniProtKB">
        <authorList>
            <consortium name="EnsemblMetazoa"/>
        </authorList>
    </citation>
    <scope>IDENTIFICATION</scope>
    <source>
        <strain evidence="2">Israel</strain>
    </source>
</reference>
<dbReference type="EnsemblMetazoa" id="PPAI010614-RA">
    <property type="protein sequence ID" value="PPAI010614-PA"/>
    <property type="gene ID" value="PPAI010614"/>
</dbReference>
<dbReference type="VEuPathDB" id="VectorBase:PPAI010614"/>
<protein>
    <submittedName>
        <fullName evidence="2">Uncharacterized protein</fullName>
    </submittedName>
</protein>
<dbReference type="EMBL" id="AJVK01018752">
    <property type="status" value="NOT_ANNOTATED_CDS"/>
    <property type="molecule type" value="Genomic_DNA"/>
</dbReference>
<feature type="compositionally biased region" description="Low complexity" evidence="1">
    <location>
        <begin position="49"/>
        <end position="63"/>
    </location>
</feature>
<dbReference type="AlphaFoldDB" id="A0A1B0DQ24"/>
<evidence type="ECO:0000256" key="1">
    <source>
        <dbReference type="SAM" id="MobiDB-lite"/>
    </source>
</evidence>
<organism evidence="2 3">
    <name type="scientific">Phlebotomus papatasi</name>
    <name type="common">Sandfly</name>
    <dbReference type="NCBI Taxonomy" id="29031"/>
    <lineage>
        <taxon>Eukaryota</taxon>
        <taxon>Metazoa</taxon>
        <taxon>Ecdysozoa</taxon>
        <taxon>Arthropoda</taxon>
        <taxon>Hexapoda</taxon>
        <taxon>Insecta</taxon>
        <taxon>Pterygota</taxon>
        <taxon>Neoptera</taxon>
        <taxon>Endopterygota</taxon>
        <taxon>Diptera</taxon>
        <taxon>Nematocera</taxon>
        <taxon>Psychodoidea</taxon>
        <taxon>Psychodidae</taxon>
        <taxon>Phlebotomus</taxon>
        <taxon>Phlebotomus</taxon>
    </lineage>
</organism>
<sequence>MTENNESTGVVDGSIRSASTISSNRDVDRDRNSGLVRMMSSLSMGDFISPSGSSLSPLDGSGLRVSHEHTDSGLGADQDYAYSSE</sequence>
<evidence type="ECO:0000313" key="3">
    <source>
        <dbReference type="Proteomes" id="UP000092462"/>
    </source>
</evidence>
<name>A0A1B0DQ24_PHLPP</name>
<evidence type="ECO:0000313" key="2">
    <source>
        <dbReference type="EnsemblMetazoa" id="PPAI010614-PA"/>
    </source>
</evidence>
<keyword evidence="3" id="KW-1185">Reference proteome</keyword>
<accession>A0A1B0DQ24</accession>
<dbReference type="VEuPathDB" id="VectorBase:PPAPM1_011028"/>
<proteinExistence type="predicted"/>